<dbReference type="AlphaFoldDB" id="A0AAN4ZFJ0"/>
<keyword evidence="1" id="KW-0677">Repeat</keyword>
<dbReference type="Pfam" id="PF01484">
    <property type="entry name" value="Col_cuticle_N"/>
    <property type="match status" value="1"/>
</dbReference>
<evidence type="ECO:0000313" key="5">
    <source>
        <dbReference type="Proteomes" id="UP001328107"/>
    </source>
</evidence>
<feature type="region of interest" description="Disordered" evidence="2">
    <location>
        <begin position="63"/>
        <end position="85"/>
    </location>
</feature>
<accession>A0AAN4ZFJ0</accession>
<feature type="compositionally biased region" description="Basic and acidic residues" evidence="2">
    <location>
        <begin position="349"/>
        <end position="363"/>
    </location>
</feature>
<sequence>SSTSDTLALPLVLLGCTLAIVSSLFSAVHILVEINQFQDDAFRDMDEFRTLSNNAWGEMILATRQPTPDSPPPHSRSSRSATRSYGAPSVAPFYYVENTRFSRQNGDNMDDPFFPAPVAFSSDRPACSKCSHQARQNLCEAGPRGPPGEPGEIGFDGLPGRDGLDGLAWMAAMAADLPCTRCPQGPPGEEGPPGFAGNRGPPGEEGIPGRRGADGRPGFTGPSGPVGSPGQDGAPGNRGRNGLPSIRYKGLPGGPGPRGVQGESGPNGLPGMPGPRGLPGDAGVDGPAGRNGTSGADGAPGASGARGLPGRDAIYCPCPARGLVVEPPQLREPEDTVAPETTVDAVDESQPHDDEGEFATRDYGIEPTTLPELTTTDNDQTQVNASQRLVEEYRTKFRGLLRRWRTRRRLLKLRQAAVV</sequence>
<feature type="region of interest" description="Disordered" evidence="2">
    <location>
        <begin position="181"/>
        <end position="306"/>
    </location>
</feature>
<name>A0AAN4ZFJ0_9BILA</name>
<dbReference type="PANTHER" id="PTHR24637">
    <property type="entry name" value="COLLAGEN"/>
    <property type="match status" value="1"/>
</dbReference>
<comment type="caution">
    <text evidence="4">The sequence shown here is derived from an EMBL/GenBank/DDBJ whole genome shotgun (WGS) entry which is preliminary data.</text>
</comment>
<gene>
    <name evidence="4" type="ORF">PMAYCL1PPCAC_09189</name>
</gene>
<feature type="non-terminal residue" evidence="4">
    <location>
        <position position="1"/>
    </location>
</feature>
<evidence type="ECO:0000313" key="4">
    <source>
        <dbReference type="EMBL" id="GMR38994.1"/>
    </source>
</evidence>
<dbReference type="EMBL" id="BTRK01000002">
    <property type="protein sequence ID" value="GMR38994.1"/>
    <property type="molecule type" value="Genomic_DNA"/>
</dbReference>
<organism evidence="4 5">
    <name type="scientific">Pristionchus mayeri</name>
    <dbReference type="NCBI Taxonomy" id="1317129"/>
    <lineage>
        <taxon>Eukaryota</taxon>
        <taxon>Metazoa</taxon>
        <taxon>Ecdysozoa</taxon>
        <taxon>Nematoda</taxon>
        <taxon>Chromadorea</taxon>
        <taxon>Rhabditida</taxon>
        <taxon>Rhabditina</taxon>
        <taxon>Diplogasteromorpha</taxon>
        <taxon>Diplogasteroidea</taxon>
        <taxon>Neodiplogasteridae</taxon>
        <taxon>Pristionchus</taxon>
    </lineage>
</organism>
<dbReference type="SMART" id="SM01088">
    <property type="entry name" value="Col_cuticle_N"/>
    <property type="match status" value="1"/>
</dbReference>
<feature type="domain" description="Nematode cuticle collagen N-terminal" evidence="3">
    <location>
        <begin position="9"/>
        <end position="59"/>
    </location>
</feature>
<feature type="region of interest" description="Disordered" evidence="2">
    <location>
        <begin position="138"/>
        <end position="159"/>
    </location>
</feature>
<dbReference type="GO" id="GO:0042302">
    <property type="term" value="F:structural constituent of cuticle"/>
    <property type="evidence" value="ECO:0007669"/>
    <property type="project" value="InterPro"/>
</dbReference>
<protein>
    <recommendedName>
        <fullName evidence="3">Nematode cuticle collagen N-terminal domain-containing protein</fullName>
    </recommendedName>
</protein>
<feature type="compositionally biased region" description="Low complexity" evidence="2">
    <location>
        <begin position="293"/>
        <end position="306"/>
    </location>
</feature>
<evidence type="ECO:0000256" key="2">
    <source>
        <dbReference type="SAM" id="MobiDB-lite"/>
    </source>
</evidence>
<proteinExistence type="predicted"/>
<dbReference type="PANTHER" id="PTHR24637:SF236">
    <property type="entry name" value="NEMATODE CUTICLE COLLAGEN N-TERMINAL DOMAIN-CONTAINING PROTEIN"/>
    <property type="match status" value="1"/>
</dbReference>
<dbReference type="Proteomes" id="UP001328107">
    <property type="component" value="Unassembled WGS sequence"/>
</dbReference>
<dbReference type="Gene3D" id="1.20.5.320">
    <property type="entry name" value="6-Phosphogluconate Dehydrogenase, domain 3"/>
    <property type="match status" value="1"/>
</dbReference>
<reference evidence="5" key="1">
    <citation type="submission" date="2022-10" db="EMBL/GenBank/DDBJ databases">
        <title>Genome assembly of Pristionchus species.</title>
        <authorList>
            <person name="Yoshida K."/>
            <person name="Sommer R.J."/>
        </authorList>
    </citation>
    <scope>NUCLEOTIDE SEQUENCE [LARGE SCALE GENOMIC DNA]</scope>
    <source>
        <strain evidence="5">RS5460</strain>
    </source>
</reference>
<keyword evidence="5" id="KW-1185">Reference proteome</keyword>
<evidence type="ECO:0000256" key="1">
    <source>
        <dbReference type="ARBA" id="ARBA00022737"/>
    </source>
</evidence>
<evidence type="ECO:0000259" key="3">
    <source>
        <dbReference type="SMART" id="SM01088"/>
    </source>
</evidence>
<dbReference type="Pfam" id="PF01391">
    <property type="entry name" value="Collagen"/>
    <property type="match status" value="2"/>
</dbReference>
<feature type="region of interest" description="Disordered" evidence="2">
    <location>
        <begin position="329"/>
        <end position="363"/>
    </location>
</feature>
<dbReference type="InterPro" id="IPR002486">
    <property type="entry name" value="Col_cuticle_N"/>
</dbReference>
<dbReference type="InterPro" id="IPR008160">
    <property type="entry name" value="Collagen"/>
</dbReference>